<sequence>MKNDQHEIRTLNAPSHAVTLTPTAIAYLLRGRPAGTVRVRVPQGSGLRISRA</sequence>
<protein>
    <submittedName>
        <fullName evidence="1">Uncharacterized protein</fullName>
    </submittedName>
</protein>
<keyword evidence="2" id="KW-1185">Reference proteome</keyword>
<organism evidence="1 2">
    <name type="scientific">Luteococcus japonicus LSP_Lj1</name>
    <dbReference type="NCBI Taxonomy" id="1255658"/>
    <lineage>
        <taxon>Bacteria</taxon>
        <taxon>Bacillati</taxon>
        <taxon>Actinomycetota</taxon>
        <taxon>Actinomycetes</taxon>
        <taxon>Propionibacteriales</taxon>
        <taxon>Propionibacteriaceae</taxon>
        <taxon>Luteococcus</taxon>
    </lineage>
</organism>
<accession>A0A1R4IIP6</accession>
<dbReference type="Proteomes" id="UP000188342">
    <property type="component" value="Unassembled WGS sequence"/>
</dbReference>
<evidence type="ECO:0000313" key="2">
    <source>
        <dbReference type="Proteomes" id="UP000188342"/>
    </source>
</evidence>
<dbReference type="EMBL" id="FUKQ01000007">
    <property type="protein sequence ID" value="SJN19696.1"/>
    <property type="molecule type" value="Genomic_DNA"/>
</dbReference>
<reference evidence="1 2" key="1">
    <citation type="submission" date="2017-02" db="EMBL/GenBank/DDBJ databases">
        <authorList>
            <person name="Peterson S.W."/>
        </authorList>
    </citation>
    <scope>NUCLEOTIDE SEQUENCE [LARGE SCALE GENOMIC DNA]</scope>
    <source>
        <strain evidence="1 2">LSP_Lj1</strain>
    </source>
</reference>
<evidence type="ECO:0000313" key="1">
    <source>
        <dbReference type="EMBL" id="SJN19696.1"/>
    </source>
</evidence>
<dbReference type="RefSeq" id="WP_170165341.1">
    <property type="nucleotide sequence ID" value="NZ_FUKQ01000007.1"/>
</dbReference>
<dbReference type="AlphaFoldDB" id="A0A1R4IIP6"/>
<gene>
    <name evidence="1" type="ORF">FM114_02125</name>
</gene>
<proteinExistence type="predicted"/>
<name>A0A1R4IIP6_9ACTN</name>